<dbReference type="Proteomes" id="UP000708347">
    <property type="component" value="Unassembled WGS sequence"/>
</dbReference>
<evidence type="ECO:0000259" key="1">
    <source>
        <dbReference type="Pfam" id="PF01656"/>
    </source>
</evidence>
<dbReference type="InterPro" id="IPR027417">
    <property type="entry name" value="P-loop_NTPase"/>
</dbReference>
<dbReference type="SUPFAM" id="SSF52540">
    <property type="entry name" value="P-loop containing nucleoside triphosphate hydrolases"/>
    <property type="match status" value="1"/>
</dbReference>
<feature type="domain" description="CobQ/CobB/MinD/ParA nucleotide binding" evidence="1">
    <location>
        <begin position="144"/>
        <end position="351"/>
    </location>
</feature>
<dbReference type="PANTHER" id="PTHR43384">
    <property type="entry name" value="SEPTUM SITE-DETERMINING PROTEIN MIND HOMOLOG, CHLOROPLASTIC-RELATED"/>
    <property type="match status" value="1"/>
</dbReference>
<dbReference type="PANTHER" id="PTHR43384:SF14">
    <property type="entry name" value="ESX-1 SECRETION-ASSOCIATED PROTEIN ESPI"/>
    <property type="match status" value="1"/>
</dbReference>
<evidence type="ECO:0000313" key="2">
    <source>
        <dbReference type="EMBL" id="NTY62069.1"/>
    </source>
</evidence>
<comment type="caution">
    <text evidence="2">The sequence shown here is derived from an EMBL/GenBank/DDBJ whole genome shotgun (WGS) entry which is preliminary data.</text>
</comment>
<organism evidence="2 3">
    <name type="scientific">Mycolicibacterium sphagni</name>
    <dbReference type="NCBI Taxonomy" id="1786"/>
    <lineage>
        <taxon>Bacteria</taxon>
        <taxon>Bacillati</taxon>
        <taxon>Actinomycetota</taxon>
        <taxon>Actinomycetes</taxon>
        <taxon>Mycobacteriales</taxon>
        <taxon>Mycobacteriaceae</taxon>
        <taxon>Mycolicibacterium</taxon>
    </lineage>
</organism>
<gene>
    <name evidence="2" type="ORF">FEG63_21210</name>
</gene>
<dbReference type="Gene3D" id="3.40.50.300">
    <property type="entry name" value="P-loop containing nucleotide triphosphate hydrolases"/>
    <property type="match status" value="1"/>
</dbReference>
<dbReference type="Pfam" id="PF01656">
    <property type="entry name" value="CbiA"/>
    <property type="match status" value="1"/>
</dbReference>
<dbReference type="InterPro" id="IPR002586">
    <property type="entry name" value="CobQ/CobB/MinD/ParA_Nub-bd_dom"/>
</dbReference>
<protein>
    <submittedName>
        <fullName evidence="2">MinD/ParA family protein</fullName>
    </submittedName>
</protein>
<evidence type="ECO:0000313" key="3">
    <source>
        <dbReference type="Proteomes" id="UP000708347"/>
    </source>
</evidence>
<reference evidence="2 3" key="1">
    <citation type="submission" date="2019-05" db="EMBL/GenBank/DDBJ databases">
        <title>Mycolicibacterium sphagni ENV482 genome assembly.</title>
        <authorList>
            <person name="Chen W."/>
            <person name="Faulkner N.W."/>
            <person name="Hyman M.R."/>
        </authorList>
    </citation>
    <scope>NUCLEOTIDE SEQUENCE [LARGE SCALE GENOMIC DNA]</scope>
    <source>
        <strain evidence="2 3">ENV482</strain>
    </source>
</reference>
<dbReference type="EMBL" id="VBSB01000014">
    <property type="protein sequence ID" value="NTY62069.1"/>
    <property type="molecule type" value="Genomic_DNA"/>
</dbReference>
<proteinExistence type="predicted"/>
<name>A0ABX2K1X6_9MYCO</name>
<sequence>MINGAIVRKASSWACGVAFQCDCRQFIVEVWVVDGEGFPDWEALIVPAHDLPTEPLRWADTPGWTDAVGHEPFPASWTFGDTITTELAPKRTAAQPTHGWRKWIHTGTFGLVAPGPSSEELRQATLEATISSPLRGRFKFGVVGKGGVGKTSIAAGVGSIFAELRRADRVVAIDADTAFGHLSARIDPHAVGSYWDLAAGRHLDSFADIRTSLGCNAAGLFVLAGEAADAGRRRRVLDPFIYREAAIQLDRHFTLVIVDCGSSLDSAVTREALRDLDALIVVGAPRVDGASLAVQKLEWLAGNGMERLLERTIIVLNHSDGHADRDTRAMWREELLRHDRPVIEMPFDPHLRTGGVIDVSGPIVSDTRQRYIEIAAAIAGYFADTIG</sequence>
<accession>A0ABX2K1X6</accession>
<keyword evidence="3" id="KW-1185">Reference proteome</keyword>
<dbReference type="InterPro" id="IPR050625">
    <property type="entry name" value="ParA/MinD_ATPase"/>
</dbReference>